<protein>
    <submittedName>
        <fullName evidence="1">Uncharacterized protein</fullName>
    </submittedName>
</protein>
<evidence type="ECO:0000313" key="2">
    <source>
        <dbReference type="Proteomes" id="UP000002624"/>
    </source>
</evidence>
<organism evidence="1 2">
    <name type="scientific">Ajellomyces capsulatus (strain H143)</name>
    <name type="common">Darling's disease fungus</name>
    <name type="synonym">Histoplasma capsulatum</name>
    <dbReference type="NCBI Taxonomy" id="544712"/>
    <lineage>
        <taxon>Eukaryota</taxon>
        <taxon>Fungi</taxon>
        <taxon>Dikarya</taxon>
        <taxon>Ascomycota</taxon>
        <taxon>Pezizomycotina</taxon>
        <taxon>Eurotiomycetes</taxon>
        <taxon>Eurotiomycetidae</taxon>
        <taxon>Onygenales</taxon>
        <taxon>Ajellomycetaceae</taxon>
        <taxon>Histoplasma</taxon>
    </lineage>
</organism>
<evidence type="ECO:0000313" key="1">
    <source>
        <dbReference type="EMBL" id="EER44497.1"/>
    </source>
</evidence>
<dbReference type="Proteomes" id="UP000002624">
    <property type="component" value="Unassembled WGS sequence"/>
</dbReference>
<reference evidence="2" key="1">
    <citation type="submission" date="2009-05" db="EMBL/GenBank/DDBJ databases">
        <title>The genome sequence of Ajellomyces capsulatus strain H143.</title>
        <authorList>
            <person name="Champion M."/>
            <person name="Cuomo C.A."/>
            <person name="Ma L.-J."/>
            <person name="Henn M.R."/>
            <person name="Sil A."/>
            <person name="Goldman B."/>
            <person name="Young S.K."/>
            <person name="Kodira C.D."/>
            <person name="Zeng Q."/>
            <person name="Koehrsen M."/>
            <person name="Alvarado L."/>
            <person name="Berlin A.M."/>
            <person name="Borenstein D."/>
            <person name="Chen Z."/>
            <person name="Engels R."/>
            <person name="Freedman E."/>
            <person name="Gellesch M."/>
            <person name="Goldberg J."/>
            <person name="Griggs A."/>
            <person name="Gujja S."/>
            <person name="Heiman D.I."/>
            <person name="Hepburn T.A."/>
            <person name="Howarth C."/>
            <person name="Jen D."/>
            <person name="Larson L."/>
            <person name="Lewis B."/>
            <person name="Mehta T."/>
            <person name="Park D."/>
            <person name="Pearson M."/>
            <person name="Roberts A."/>
            <person name="Saif S."/>
            <person name="Shea T.D."/>
            <person name="Shenoy N."/>
            <person name="Sisk P."/>
            <person name="Stolte C."/>
            <person name="Sykes S."/>
            <person name="Walk T."/>
            <person name="White J."/>
            <person name="Yandava C."/>
            <person name="Klein B."/>
            <person name="McEwen J.G."/>
            <person name="Puccia R."/>
            <person name="Goldman G.H."/>
            <person name="Felipe M.S."/>
            <person name="Nino-Vega G."/>
            <person name="San-Blas G."/>
            <person name="Taylor J.W."/>
            <person name="Mendoza L."/>
            <person name="Galagan J.E."/>
            <person name="Nusbaum C."/>
            <person name="Birren B.W."/>
        </authorList>
    </citation>
    <scope>NUCLEOTIDE SEQUENCE [LARGE SCALE GENOMIC DNA]</scope>
    <source>
        <strain evidence="2">H143</strain>
    </source>
</reference>
<name>C6H3R5_AJECH</name>
<proteinExistence type="predicted"/>
<gene>
    <name evidence="1" type="ORF">HCDG_00076</name>
</gene>
<dbReference type="HOGENOM" id="CLU_1503047_0_0_1"/>
<accession>C6H3R5</accession>
<dbReference type="AlphaFoldDB" id="C6H3R5"/>
<sequence length="179" mass="19711">MGVDQEAAVSRCVSKLRQDTSLLASRRGVGVVVAARGLECCVVAKEYPKHVQACFIMVSAVSPAAHLNQPAPGEDPTMEVRAQRRVDKRTPEKKIKREDKIENVGLKTHSFTFDILKIYPGGADSKIHHSQYHSYSYCLNPWIDTSVDPTSPTLSFDNPKSSYSVGINSLGVRINRGII</sequence>
<dbReference type="EMBL" id="GG692419">
    <property type="protein sequence ID" value="EER44497.1"/>
    <property type="molecule type" value="Genomic_DNA"/>
</dbReference>
<dbReference type="VEuPathDB" id="FungiDB:HCDG_00076"/>